<name>A0A418UZG3_RHOPL</name>
<organism evidence="3 4">
    <name type="scientific">Rhodopseudomonas palustris</name>
    <dbReference type="NCBI Taxonomy" id="1076"/>
    <lineage>
        <taxon>Bacteria</taxon>
        <taxon>Pseudomonadati</taxon>
        <taxon>Pseudomonadota</taxon>
        <taxon>Alphaproteobacteria</taxon>
        <taxon>Hyphomicrobiales</taxon>
        <taxon>Nitrobacteraceae</taxon>
        <taxon>Rhodopseudomonas</taxon>
    </lineage>
</organism>
<proteinExistence type="predicted"/>
<comment type="caution">
    <text evidence="3">The sequence shown here is derived from an EMBL/GenBank/DDBJ whole genome shotgun (WGS) entry which is preliminary data.</text>
</comment>
<dbReference type="AlphaFoldDB" id="A0A418UZG3"/>
<dbReference type="EMBL" id="QYYD01000026">
    <property type="protein sequence ID" value="RJF68738.1"/>
    <property type="molecule type" value="Genomic_DNA"/>
</dbReference>
<gene>
    <name evidence="3" type="ORF">D4Q52_21400</name>
</gene>
<feature type="transmembrane region" description="Helical" evidence="2">
    <location>
        <begin position="53"/>
        <end position="72"/>
    </location>
</feature>
<keyword evidence="2" id="KW-0472">Membrane</keyword>
<evidence type="ECO:0000256" key="1">
    <source>
        <dbReference type="SAM" id="MobiDB-lite"/>
    </source>
</evidence>
<keyword evidence="2" id="KW-1133">Transmembrane helix</keyword>
<keyword evidence="2" id="KW-0812">Transmembrane</keyword>
<evidence type="ECO:0000313" key="3">
    <source>
        <dbReference type="EMBL" id="RJF68738.1"/>
    </source>
</evidence>
<evidence type="ECO:0000256" key="2">
    <source>
        <dbReference type="SAM" id="Phobius"/>
    </source>
</evidence>
<accession>A0A418UZG3</accession>
<feature type="region of interest" description="Disordered" evidence="1">
    <location>
        <begin position="82"/>
        <end position="101"/>
    </location>
</feature>
<protein>
    <submittedName>
        <fullName evidence="3">Uncharacterized protein</fullName>
    </submittedName>
</protein>
<reference evidence="3 4" key="1">
    <citation type="submission" date="2018-09" db="EMBL/GenBank/DDBJ databases">
        <title>Draft genome sequence of Rhodopseudomonas palustris 2.1.18.</title>
        <authorList>
            <person name="Robertson S.L."/>
            <person name="Meyer T.E."/>
            <person name="Kyndt J.A."/>
        </authorList>
    </citation>
    <scope>NUCLEOTIDE SEQUENCE [LARGE SCALE GENOMIC DNA]</scope>
    <source>
        <strain evidence="3 4">2.1.18</strain>
    </source>
</reference>
<dbReference type="Proteomes" id="UP000285523">
    <property type="component" value="Unassembled WGS sequence"/>
</dbReference>
<dbReference type="RefSeq" id="WP_119858600.1">
    <property type="nucleotide sequence ID" value="NZ_QYYD01000026.1"/>
</dbReference>
<dbReference type="OrthoDB" id="8479738at2"/>
<evidence type="ECO:0000313" key="4">
    <source>
        <dbReference type="Proteomes" id="UP000285523"/>
    </source>
</evidence>
<sequence>MKALVRAFYYVPVIGWLTKDAVHGTPEAKYFFAFNMAVLLFGAIYLIGYPLVITLGLLGSAAGLSGLVLLTMGDAFDRRASRAVARAPAPPLRKPSMRRAA</sequence>
<feature type="transmembrane region" description="Helical" evidence="2">
    <location>
        <begin position="30"/>
        <end position="47"/>
    </location>
</feature>